<keyword evidence="1" id="KW-0732">Signal</keyword>
<feature type="signal peptide" evidence="1">
    <location>
        <begin position="1"/>
        <end position="19"/>
    </location>
</feature>
<evidence type="ECO:0008006" key="4">
    <source>
        <dbReference type="Google" id="ProtNLM"/>
    </source>
</evidence>
<gene>
    <name evidence="2" type="ORF">ACIO7M_28595</name>
</gene>
<protein>
    <recommendedName>
        <fullName evidence="4">Lipoprotein</fullName>
    </recommendedName>
</protein>
<accession>A0ABW8EPC8</accession>
<keyword evidence="3" id="KW-1185">Reference proteome</keyword>
<evidence type="ECO:0000313" key="2">
    <source>
        <dbReference type="EMBL" id="MFJ2825039.1"/>
    </source>
</evidence>
<reference evidence="2 3" key="1">
    <citation type="submission" date="2024-10" db="EMBL/GenBank/DDBJ databases">
        <title>The Natural Products Discovery Center: Release of the First 8490 Sequenced Strains for Exploring Actinobacteria Biosynthetic Diversity.</title>
        <authorList>
            <person name="Kalkreuter E."/>
            <person name="Kautsar S.A."/>
            <person name="Yang D."/>
            <person name="Bader C.D."/>
            <person name="Teijaro C.N."/>
            <person name="Fluegel L."/>
            <person name="Davis C.M."/>
            <person name="Simpson J.R."/>
            <person name="Lauterbach L."/>
            <person name="Steele A.D."/>
            <person name="Gui C."/>
            <person name="Meng S."/>
            <person name="Li G."/>
            <person name="Viehrig K."/>
            <person name="Ye F."/>
            <person name="Su P."/>
            <person name="Kiefer A.F."/>
            <person name="Nichols A."/>
            <person name="Cepeda A.J."/>
            <person name="Yan W."/>
            <person name="Fan B."/>
            <person name="Jiang Y."/>
            <person name="Adhikari A."/>
            <person name="Zheng C.-J."/>
            <person name="Schuster L."/>
            <person name="Cowan T.M."/>
            <person name="Smanski M.J."/>
            <person name="Chevrette M.G."/>
            <person name="De Carvalho L.P.S."/>
            <person name="Shen B."/>
        </authorList>
    </citation>
    <scope>NUCLEOTIDE SEQUENCE [LARGE SCALE GENOMIC DNA]</scope>
    <source>
        <strain evidence="2 3">NPDC087220</strain>
    </source>
</reference>
<dbReference type="EMBL" id="JBIUYY010000015">
    <property type="protein sequence ID" value="MFJ2825039.1"/>
    <property type="molecule type" value="Genomic_DNA"/>
</dbReference>
<feature type="chain" id="PRO_5046363226" description="Lipoprotein" evidence="1">
    <location>
        <begin position="20"/>
        <end position="239"/>
    </location>
</feature>
<comment type="caution">
    <text evidence="2">The sequence shown here is derived from an EMBL/GenBank/DDBJ whole genome shotgun (WGS) entry which is preliminary data.</text>
</comment>
<name>A0ABW8EPC8_STRT5</name>
<organism evidence="2 3">
    <name type="scientific">Streptomyces toxytricini</name>
    <name type="common">Actinomyces toxytricini</name>
    <dbReference type="NCBI Taxonomy" id="67369"/>
    <lineage>
        <taxon>Bacteria</taxon>
        <taxon>Bacillati</taxon>
        <taxon>Actinomycetota</taxon>
        <taxon>Actinomycetes</taxon>
        <taxon>Kitasatosporales</taxon>
        <taxon>Streptomycetaceae</taxon>
        <taxon>Streptomyces</taxon>
    </lineage>
</organism>
<sequence length="239" mass="25335">MIVSRSRAVAAAFAGAALLAGTTACGPGDPLAGRDPAEVLRRAYETTQLAHFKQGTVSMSTGGRDIRAELGAADPDFCEGSVTVYRAGTAQLRMERGTLLVNGDSGFLKDHFRDRPEAEAEKAAEQAAGRWLKLSASDREAAHLVALCTAGAAPATAFSLDRTDIRREPDTASNGSDVAVFTSTDANGSKITDQVMLVDKPYLFKRNQQTGNAFDAGEYRIVHTPPLKTPVAPEDIVEP</sequence>
<dbReference type="RefSeq" id="WP_402385974.1">
    <property type="nucleotide sequence ID" value="NZ_JBIUYY010000015.1"/>
</dbReference>
<dbReference type="PROSITE" id="PS51257">
    <property type="entry name" value="PROKAR_LIPOPROTEIN"/>
    <property type="match status" value="1"/>
</dbReference>
<evidence type="ECO:0000313" key="3">
    <source>
        <dbReference type="Proteomes" id="UP001617351"/>
    </source>
</evidence>
<dbReference type="Proteomes" id="UP001617351">
    <property type="component" value="Unassembled WGS sequence"/>
</dbReference>
<evidence type="ECO:0000256" key="1">
    <source>
        <dbReference type="SAM" id="SignalP"/>
    </source>
</evidence>
<proteinExistence type="predicted"/>